<dbReference type="Pfam" id="PF08928">
    <property type="entry name" value="PoNi_N"/>
    <property type="match status" value="1"/>
</dbReference>
<feature type="domain" description="PoNi N-terminal" evidence="2">
    <location>
        <begin position="35"/>
        <end position="136"/>
    </location>
</feature>
<evidence type="ECO:0000256" key="1">
    <source>
        <dbReference type="SAM" id="MobiDB-lite"/>
    </source>
</evidence>
<feature type="domain" description="PoNi C-terminal" evidence="3">
    <location>
        <begin position="170"/>
        <end position="251"/>
    </location>
</feature>
<evidence type="ECO:0000259" key="3">
    <source>
        <dbReference type="Pfam" id="PF08929"/>
    </source>
</evidence>
<dbReference type="RefSeq" id="WP_089080747.1">
    <property type="nucleotide sequence ID" value="NZ_VFPJ01000001.1"/>
</dbReference>
<accession>A0A543G284</accession>
<comment type="caution">
    <text evidence="4">The sequence shown here is derived from an EMBL/GenBank/DDBJ whole genome shotgun (WGS) entry which is preliminary data.</text>
</comment>
<proteinExistence type="predicted"/>
<sequence length="263" mass="31184">MGFLDKLFGNSPKQEERKKTKPKVRALHRDSKYFQGQIDRCNRFIKSDKENEINYLKEHDKLRPAHYLSSTSIRNKKIECFYSLGEPIQIMQPIFKESIENFSQAWSEDYQGYPLLLQMVSFGILLKSDEEEFKKITDFLNKATQSNIEEMWKPDNLIFYLIGAKDNQRKGGKPYEMLYEITQLPKLEAEKAIKDYLEVWFSLHQADPWYNTHLRDSGYSGYWAWEVAAVVKVMKLNDSGFKDNPYYPYDMVHWNDNNVLLID</sequence>
<dbReference type="EMBL" id="VFPJ01000001">
    <property type="protein sequence ID" value="TQM40210.1"/>
    <property type="molecule type" value="Genomic_DNA"/>
</dbReference>
<evidence type="ECO:0000259" key="2">
    <source>
        <dbReference type="Pfam" id="PF08928"/>
    </source>
</evidence>
<name>A0A543G284_9FLAO</name>
<dbReference type="Gene3D" id="1.10.3920.10">
    <property type="entry name" value="PA2201 C-terminal domain-like"/>
    <property type="match status" value="1"/>
</dbReference>
<reference evidence="4 5" key="1">
    <citation type="submission" date="2019-06" db="EMBL/GenBank/DDBJ databases">
        <title>Genomic Encyclopedia of Archaeal and Bacterial Type Strains, Phase II (KMG-II): from individual species to whole genera.</title>
        <authorList>
            <person name="Goeker M."/>
        </authorList>
    </citation>
    <scope>NUCLEOTIDE SEQUENCE [LARGE SCALE GENOMIC DNA]</scope>
    <source>
        <strain evidence="4 5">DSM 24789</strain>
    </source>
</reference>
<evidence type="ECO:0000313" key="5">
    <source>
        <dbReference type="Proteomes" id="UP000320773"/>
    </source>
</evidence>
<feature type="region of interest" description="Disordered" evidence="1">
    <location>
        <begin position="1"/>
        <end position="22"/>
    </location>
</feature>
<organism evidence="4 5">
    <name type="scientific">Flavobacterium branchiophilum</name>
    <dbReference type="NCBI Taxonomy" id="55197"/>
    <lineage>
        <taxon>Bacteria</taxon>
        <taxon>Pseudomonadati</taxon>
        <taxon>Bacteroidota</taxon>
        <taxon>Flavobacteriia</taxon>
        <taxon>Flavobacteriales</taxon>
        <taxon>Flavobacteriaceae</taxon>
        <taxon>Flavobacterium</taxon>
    </lineage>
</organism>
<evidence type="ECO:0000313" key="4">
    <source>
        <dbReference type="EMBL" id="TQM40210.1"/>
    </source>
</evidence>
<dbReference type="SUPFAM" id="SSF140731">
    <property type="entry name" value="PA2201 C-terminal domain-like"/>
    <property type="match status" value="1"/>
</dbReference>
<dbReference type="AlphaFoldDB" id="A0A543G284"/>
<dbReference type="Pfam" id="PF08929">
    <property type="entry name" value="PoNi_C"/>
    <property type="match status" value="1"/>
</dbReference>
<dbReference type="InterPro" id="IPR015024">
    <property type="entry name" value="PoNi_N"/>
</dbReference>
<dbReference type="InterPro" id="IPR015025">
    <property type="entry name" value="PoNi_C"/>
</dbReference>
<dbReference type="InterPro" id="IPR028983">
    <property type="entry name" value="PA2201-like_C"/>
</dbReference>
<gene>
    <name evidence="4" type="ORF">BC670_1085</name>
</gene>
<protein>
    <submittedName>
        <fullName evidence="4">Uncharacterized protein DUF1910</fullName>
    </submittedName>
</protein>
<dbReference type="Proteomes" id="UP000320773">
    <property type="component" value="Unassembled WGS sequence"/>
</dbReference>